<reference evidence="3" key="1">
    <citation type="journal article" date="2019" name="Int. J. Syst. Evol. Microbiol.">
        <title>The Global Catalogue of Microorganisms (GCM) 10K type strain sequencing project: providing services to taxonomists for standard genome sequencing and annotation.</title>
        <authorList>
            <consortium name="The Broad Institute Genomics Platform"/>
            <consortium name="The Broad Institute Genome Sequencing Center for Infectious Disease"/>
            <person name="Wu L."/>
            <person name="Ma J."/>
        </authorList>
    </citation>
    <scope>NUCLEOTIDE SEQUENCE [LARGE SCALE GENOMIC DNA]</scope>
    <source>
        <strain evidence="3">CGMCC 4.7283</strain>
    </source>
</reference>
<dbReference type="PANTHER" id="PTHR33490">
    <property type="entry name" value="BLR5614 PROTEIN-RELATED"/>
    <property type="match status" value="1"/>
</dbReference>
<dbReference type="InterPro" id="IPR038765">
    <property type="entry name" value="Papain-like_cys_pep_sf"/>
</dbReference>
<dbReference type="Pfam" id="PF01841">
    <property type="entry name" value="Transglut_core"/>
    <property type="match status" value="1"/>
</dbReference>
<dbReference type="PANTHER" id="PTHR33490:SF3">
    <property type="entry name" value="CONSERVED INTEGRAL MEMBRANE PROTEIN"/>
    <property type="match status" value="1"/>
</dbReference>
<evidence type="ECO:0000313" key="3">
    <source>
        <dbReference type="Proteomes" id="UP001595973"/>
    </source>
</evidence>
<proteinExistence type="predicted"/>
<protein>
    <submittedName>
        <fullName evidence="2">Transglutaminase domain-containing protein</fullName>
    </submittedName>
</protein>
<dbReference type="EMBL" id="JBHSGI010000031">
    <property type="protein sequence ID" value="MFC4670983.1"/>
    <property type="molecule type" value="Genomic_DNA"/>
</dbReference>
<evidence type="ECO:0000259" key="1">
    <source>
        <dbReference type="Pfam" id="PF01841"/>
    </source>
</evidence>
<gene>
    <name evidence="2" type="ORF">ACFO5X_20710</name>
</gene>
<keyword evidence="3" id="KW-1185">Reference proteome</keyword>
<dbReference type="InterPro" id="IPR002931">
    <property type="entry name" value="Transglutaminase-like"/>
</dbReference>
<dbReference type="RefSeq" id="WP_380720726.1">
    <property type="nucleotide sequence ID" value="NZ_JBHSGI010000031.1"/>
</dbReference>
<dbReference type="Gene3D" id="3.10.620.30">
    <property type="match status" value="1"/>
</dbReference>
<evidence type="ECO:0000313" key="2">
    <source>
        <dbReference type="EMBL" id="MFC4670983.1"/>
    </source>
</evidence>
<organism evidence="2 3">
    <name type="scientific">Seohaeicola nanhaiensis</name>
    <dbReference type="NCBI Taxonomy" id="1387282"/>
    <lineage>
        <taxon>Bacteria</taxon>
        <taxon>Pseudomonadati</taxon>
        <taxon>Pseudomonadota</taxon>
        <taxon>Alphaproteobacteria</taxon>
        <taxon>Rhodobacterales</taxon>
        <taxon>Roseobacteraceae</taxon>
        <taxon>Seohaeicola</taxon>
    </lineage>
</organism>
<comment type="caution">
    <text evidence="2">The sequence shown here is derived from an EMBL/GenBank/DDBJ whole genome shotgun (WGS) entry which is preliminary data.</text>
</comment>
<dbReference type="SUPFAM" id="SSF54001">
    <property type="entry name" value="Cysteine proteinases"/>
    <property type="match status" value="1"/>
</dbReference>
<sequence>MITDPALAPTRFLDSDTPALRDFALESAGKGSDRDRAVRLYRAVRDGIRYDPYSFRVNPRIFVASHCLTAPSAFCVPKAILLSAAARAAGIPARVGFADVRNHLSSPKLSAMMGSDVFRWHGYSLLQIDGKWVKATPAFDIGLCDRFGVHPLDFDGTEDSIYHPYDTAGRRHMEYVSEVGVFDEFPFDRFAADMRRHYPAMLARLEELDRTNARAEDSAFSGTA</sequence>
<accession>A0ABV9KLM6</accession>
<name>A0ABV9KLM6_9RHOB</name>
<feature type="domain" description="Transglutaminase-like" evidence="1">
    <location>
        <begin position="27"/>
        <end position="136"/>
    </location>
</feature>
<dbReference type="Proteomes" id="UP001595973">
    <property type="component" value="Unassembled WGS sequence"/>
</dbReference>